<dbReference type="GO" id="GO:0006633">
    <property type="term" value="P:fatty acid biosynthetic process"/>
    <property type="evidence" value="ECO:0007669"/>
    <property type="project" value="TreeGrafter"/>
</dbReference>
<dbReference type="InterPro" id="IPR049416">
    <property type="entry name" value="VinK-like_small"/>
</dbReference>
<reference evidence="7" key="2">
    <citation type="submission" date="2016-04" db="EMBL/GenBank/DDBJ databases">
        <title>Planomonospora sphaerica JCM9374 whole genome shotgun sequence.</title>
        <authorList>
            <person name="Suzuki T."/>
            <person name="Dohra H."/>
            <person name="Kodani S."/>
        </authorList>
    </citation>
    <scope>NUCLEOTIDE SEQUENCE [LARGE SCALE GENOMIC DNA]</scope>
    <source>
        <strain evidence="7">JCM 9374</strain>
    </source>
</reference>
<keyword evidence="7" id="KW-1185">Reference proteome</keyword>
<dbReference type="InterPro" id="IPR016035">
    <property type="entry name" value="Acyl_Trfase/lysoPLipase"/>
</dbReference>
<evidence type="ECO:0000313" key="7">
    <source>
        <dbReference type="Proteomes" id="UP000077701"/>
    </source>
</evidence>
<dbReference type="EMBL" id="BDCX01000024">
    <property type="protein sequence ID" value="GAT71264.1"/>
    <property type="molecule type" value="Genomic_DNA"/>
</dbReference>
<evidence type="ECO:0000313" key="6">
    <source>
        <dbReference type="EMBL" id="GAT71264.1"/>
    </source>
</evidence>
<evidence type="ECO:0000256" key="4">
    <source>
        <dbReference type="ARBA" id="ARBA00048462"/>
    </source>
</evidence>
<reference evidence="6 7" key="1">
    <citation type="journal article" date="2016" name="Genome Announc.">
        <title>Draft Genome Sequence of Planomonospora sphaerica JCM9374, a Rare Actinomycete.</title>
        <authorList>
            <person name="Dohra H."/>
            <person name="Suzuki T."/>
            <person name="Inoue Y."/>
            <person name="Kodani S."/>
        </authorList>
    </citation>
    <scope>NUCLEOTIDE SEQUENCE [LARGE SCALE GENOMIC DNA]</scope>
    <source>
        <strain evidence="6 7">JCM 9374</strain>
    </source>
</reference>
<keyword evidence="2 6" id="KW-0808">Transferase</keyword>
<organism evidence="6 7">
    <name type="scientific">Planomonospora sphaerica</name>
    <dbReference type="NCBI Taxonomy" id="161355"/>
    <lineage>
        <taxon>Bacteria</taxon>
        <taxon>Bacillati</taxon>
        <taxon>Actinomycetota</taxon>
        <taxon>Actinomycetes</taxon>
        <taxon>Streptosporangiales</taxon>
        <taxon>Streptosporangiaceae</taxon>
        <taxon>Planomonospora</taxon>
    </lineage>
</organism>
<feature type="domain" description="Malonyl-CoA-[acyl-carrier-protein] transacylase small" evidence="5">
    <location>
        <begin position="138"/>
        <end position="199"/>
    </location>
</feature>
<dbReference type="PANTHER" id="PTHR42681">
    <property type="entry name" value="MALONYL-COA-ACYL CARRIER PROTEIN TRANSACYLASE, MITOCHONDRIAL"/>
    <property type="match status" value="1"/>
</dbReference>
<comment type="caution">
    <text evidence="6">The sequence shown here is derived from an EMBL/GenBank/DDBJ whole genome shotgun (WGS) entry which is preliminary data.</text>
</comment>
<dbReference type="OrthoDB" id="5123945at2"/>
<gene>
    <name evidence="6" type="ORF">PS9374_06955</name>
</gene>
<proteinExistence type="predicted"/>
<dbReference type="SUPFAM" id="SSF52151">
    <property type="entry name" value="FabD/lysophospholipase-like"/>
    <property type="match status" value="1"/>
</dbReference>
<evidence type="ECO:0000256" key="1">
    <source>
        <dbReference type="ARBA" id="ARBA00013258"/>
    </source>
</evidence>
<dbReference type="Proteomes" id="UP000077701">
    <property type="component" value="Unassembled WGS sequence"/>
</dbReference>
<evidence type="ECO:0000259" key="5">
    <source>
        <dbReference type="Pfam" id="PF21124"/>
    </source>
</evidence>
<accession>A0A171DQC4</accession>
<evidence type="ECO:0000256" key="2">
    <source>
        <dbReference type="ARBA" id="ARBA00022679"/>
    </source>
</evidence>
<dbReference type="AlphaFoldDB" id="A0A171DQC4"/>
<dbReference type="PANTHER" id="PTHR42681:SF1">
    <property type="entry name" value="MALONYL-COA-ACYL CARRIER PROTEIN TRANSACYLASE, MITOCHONDRIAL"/>
    <property type="match status" value="1"/>
</dbReference>
<dbReference type="GO" id="GO:0004314">
    <property type="term" value="F:[acyl-carrier-protein] S-malonyltransferase activity"/>
    <property type="evidence" value="ECO:0007669"/>
    <property type="project" value="UniProtKB-EC"/>
</dbReference>
<comment type="catalytic activity">
    <reaction evidence="4">
        <text>holo-[ACP] + malonyl-CoA = malonyl-[ACP] + CoA</text>
        <dbReference type="Rhea" id="RHEA:41792"/>
        <dbReference type="Rhea" id="RHEA-COMP:9623"/>
        <dbReference type="Rhea" id="RHEA-COMP:9685"/>
        <dbReference type="ChEBI" id="CHEBI:57287"/>
        <dbReference type="ChEBI" id="CHEBI:57384"/>
        <dbReference type="ChEBI" id="CHEBI:64479"/>
        <dbReference type="ChEBI" id="CHEBI:78449"/>
        <dbReference type="EC" id="2.3.1.39"/>
    </reaction>
</comment>
<dbReference type="Pfam" id="PF21124">
    <property type="entry name" value="VinK_C"/>
    <property type="match status" value="1"/>
</dbReference>
<dbReference type="STRING" id="161355.PS9374_06955"/>
<dbReference type="RefSeq" id="WP_068904244.1">
    <property type="nucleotide sequence ID" value="NZ_BDCX01000024.1"/>
</dbReference>
<sequence>MKTDLQLDPAIMFPGMGPSDFAGLAKFMLINPVARGLMAGADDVLGYSLFDRYRDSVGDYTEHAQVAFMVNCLALARWAEQELGIRPEVCVGPSFGGKVAAVYSGALTFEEGVLMVLRCARALEEHTARDHRDLVTQSFARTPQERLDGILRELDERGEWYDLSCHVDDDFHMLTLERGRLDWLTGRLRAAGGMPLYTMHPPMHTRALAPLRDEVEREVFGGLRFADPRIPVVADQDGRLLDTGEGVREMLLDGFVEPVRWPRAVAGLRRLNVRRLYVSGPDALFGRVRCTTSSFEVVPVTPRVALRPRSLRAAG</sequence>
<dbReference type="InterPro" id="IPR001227">
    <property type="entry name" value="Ac_transferase_dom_sf"/>
</dbReference>
<protein>
    <recommendedName>
        <fullName evidence="1">[acyl-carrier-protein] S-malonyltransferase</fullName>
        <ecNumber evidence="1">2.3.1.39</ecNumber>
    </recommendedName>
</protein>
<name>A0A171DQC4_9ACTN</name>
<evidence type="ECO:0000256" key="3">
    <source>
        <dbReference type="ARBA" id="ARBA00023315"/>
    </source>
</evidence>
<dbReference type="EC" id="2.3.1.39" evidence="1"/>
<dbReference type="Gene3D" id="3.40.366.10">
    <property type="entry name" value="Malonyl-Coenzyme A Acyl Carrier Protein, domain 2"/>
    <property type="match status" value="2"/>
</dbReference>
<dbReference type="InterPro" id="IPR050858">
    <property type="entry name" value="Mal-CoA-ACP_Trans/PKS_FabD"/>
</dbReference>
<keyword evidence="3" id="KW-0012">Acyltransferase</keyword>